<comment type="caution">
    <text evidence="7">The sequence shown here is derived from an EMBL/GenBank/DDBJ whole genome shotgun (WGS) entry which is preliminary data.</text>
</comment>
<protein>
    <submittedName>
        <fullName evidence="7">Alpha-1,2-mannosidase</fullName>
    </submittedName>
</protein>
<evidence type="ECO:0000259" key="6">
    <source>
        <dbReference type="Pfam" id="PF17678"/>
    </source>
</evidence>
<evidence type="ECO:0000313" key="7">
    <source>
        <dbReference type="EMBL" id="EOR92812.1"/>
    </source>
</evidence>
<evidence type="ECO:0000259" key="5">
    <source>
        <dbReference type="Pfam" id="PF07971"/>
    </source>
</evidence>
<keyword evidence="3" id="KW-0106">Calcium</keyword>
<keyword evidence="8" id="KW-1185">Reference proteome</keyword>
<dbReference type="OrthoDB" id="9758101at2"/>
<dbReference type="PATRIC" id="fig|1150600.3.peg.3984"/>
<dbReference type="InterPro" id="IPR008928">
    <property type="entry name" value="6-hairpin_glycosidase_sf"/>
</dbReference>
<dbReference type="InterPro" id="IPR041371">
    <property type="entry name" value="GH92_N"/>
</dbReference>
<keyword evidence="4" id="KW-0732">Signal</keyword>
<feature type="domain" description="Glycosyl hydrolase family 92" evidence="5">
    <location>
        <begin position="289"/>
        <end position="751"/>
    </location>
</feature>
<dbReference type="InterPro" id="IPR014718">
    <property type="entry name" value="GH-type_carb-bd"/>
</dbReference>
<dbReference type="InterPro" id="IPR012939">
    <property type="entry name" value="Glyco_hydro_92"/>
</dbReference>
<feature type="domain" description="Glycosyl hydrolase family 92 N-terminal" evidence="6">
    <location>
        <begin position="37"/>
        <end position="283"/>
    </location>
</feature>
<comment type="cofactor">
    <cofactor evidence="1">
        <name>Ca(2+)</name>
        <dbReference type="ChEBI" id="CHEBI:29108"/>
    </cofactor>
</comment>
<evidence type="ECO:0000256" key="3">
    <source>
        <dbReference type="ARBA" id="ARBA00022837"/>
    </source>
</evidence>
<dbReference type="Gene3D" id="2.70.98.10">
    <property type="match status" value="1"/>
</dbReference>
<proteinExistence type="predicted"/>
<dbReference type="eggNOG" id="COG3537">
    <property type="taxonomic scope" value="Bacteria"/>
</dbReference>
<dbReference type="STRING" id="1150600.ADIARSV_4023"/>
<dbReference type="GO" id="GO:0006516">
    <property type="term" value="P:glycoprotein catabolic process"/>
    <property type="evidence" value="ECO:0007669"/>
    <property type="project" value="TreeGrafter"/>
</dbReference>
<dbReference type="FunFam" id="3.30.2080.10:FF:000001">
    <property type="entry name" value="Alpha-1,2-mannosidase subfamily"/>
    <property type="match status" value="1"/>
</dbReference>
<evidence type="ECO:0000256" key="4">
    <source>
        <dbReference type="SAM" id="SignalP"/>
    </source>
</evidence>
<evidence type="ECO:0000256" key="2">
    <source>
        <dbReference type="ARBA" id="ARBA00011245"/>
    </source>
</evidence>
<comment type="subunit">
    <text evidence="2">Monomer.</text>
</comment>
<dbReference type="InterPro" id="IPR005887">
    <property type="entry name" value="GH92_a_mannosidase_put"/>
</dbReference>
<dbReference type="GO" id="GO:0005829">
    <property type="term" value="C:cytosol"/>
    <property type="evidence" value="ECO:0007669"/>
    <property type="project" value="TreeGrafter"/>
</dbReference>
<dbReference type="SUPFAM" id="SSF48208">
    <property type="entry name" value="Six-hairpin glycosidases"/>
    <property type="match status" value="1"/>
</dbReference>
<dbReference type="Proteomes" id="UP000014174">
    <property type="component" value="Unassembled WGS sequence"/>
</dbReference>
<evidence type="ECO:0000256" key="1">
    <source>
        <dbReference type="ARBA" id="ARBA00001913"/>
    </source>
</evidence>
<dbReference type="GO" id="GO:0005975">
    <property type="term" value="P:carbohydrate metabolic process"/>
    <property type="evidence" value="ECO:0007669"/>
    <property type="project" value="InterPro"/>
</dbReference>
<dbReference type="Pfam" id="PF17678">
    <property type="entry name" value="Glyco_hydro_92N"/>
    <property type="match status" value="1"/>
</dbReference>
<dbReference type="EMBL" id="AQPN01000142">
    <property type="protein sequence ID" value="EOR92812.1"/>
    <property type="molecule type" value="Genomic_DNA"/>
</dbReference>
<name>R9GLV1_9SPHI</name>
<feature type="signal peptide" evidence="4">
    <location>
        <begin position="1"/>
        <end position="31"/>
    </location>
</feature>
<dbReference type="Gene3D" id="1.20.1610.10">
    <property type="entry name" value="alpha-1,2-mannosidases domains"/>
    <property type="match status" value="1"/>
</dbReference>
<evidence type="ECO:0000313" key="8">
    <source>
        <dbReference type="Proteomes" id="UP000014174"/>
    </source>
</evidence>
<sequence length="768" mass="86634">MIKLKTNKLPSILKLLTNFVLGIAAVNTANAQDLLKYVQPLSGTAASTTEASVKHSERGSLEQNANTIPAVAQPFAMTQWTPQTRETEVKCQPPYFYKDSLWSGFRGTHWLSGSCTQDYGSFTVMPIAGSLKTLPKDYELSFSHKNETTSPAYYKLTAGNIVSELSTTLRCGIMQFSVLKNDSLYILIMPNSDTQQGSVQINNKTGEIWGYNPVHRIYQGWGEPAGFSGWFYIKIEKEIESKGTFSENNLFLKDSIANQKGIGVYAGFKLKKTEKLTLKIGTSFTSLEGAKKNLEVEIGDKDFAAIHTEAKQNWEHALAQIKVETSVEKDKRIFYTAIYHAMQHPRLYSDVDGSYPAFAGKGMSKIDSNRSYYDDFSMWDIYRAQLPLFELLNPDKTNDFVQSLILKGQQGSWLPIFPCWNSYTSAMIGDHATAFIASAYAKGICNYDIDDAYRLMRKNAFTVANEKDYVNGMGRRALTSYLKYNYIPLEDSVPIAFHQKEQVSRTLEYAYDDYALAVVAKGLHKTADFVSLSKRALNYKNIFDPVVGMVRGRYADGSWYKPFNQDKKEVYITEGTPRQYNFYVPQDVPGLAKLMGGQKQLENALDSLFDKGEYWHGNEPGHQIPFMYNNTKSPYKSQEAVQQILANEYGDGPGGLSGNDDAGQMSAWYVFASMGFYPLDPVSGNYMIVAPLFNSTSIKLDHQKVLNINCHKKNMADKYIKKIKWNGKRYRKNYLQHDEISKGGTLEIWLTAQPTNWGSNKKNQPKGL</sequence>
<dbReference type="Gene3D" id="3.30.2080.10">
    <property type="entry name" value="GH92 mannosidase domain"/>
    <property type="match status" value="1"/>
</dbReference>
<dbReference type="AlphaFoldDB" id="R9GLV1"/>
<feature type="chain" id="PRO_5004471993" evidence="4">
    <location>
        <begin position="32"/>
        <end position="768"/>
    </location>
</feature>
<dbReference type="RefSeq" id="WP_016197242.1">
    <property type="nucleotide sequence ID" value="NZ_AQPN01000142.1"/>
</dbReference>
<dbReference type="GO" id="GO:0030246">
    <property type="term" value="F:carbohydrate binding"/>
    <property type="evidence" value="ECO:0007669"/>
    <property type="project" value="InterPro"/>
</dbReference>
<dbReference type="GO" id="GO:0000224">
    <property type="term" value="F:peptide-N4-(N-acetyl-beta-glucosaminyl)asparagine amidase activity"/>
    <property type="evidence" value="ECO:0007669"/>
    <property type="project" value="TreeGrafter"/>
</dbReference>
<dbReference type="InterPro" id="IPR050883">
    <property type="entry name" value="PNGase"/>
</dbReference>
<organism evidence="7 8">
    <name type="scientific">Arcticibacter svalbardensis MN12-7</name>
    <dbReference type="NCBI Taxonomy" id="1150600"/>
    <lineage>
        <taxon>Bacteria</taxon>
        <taxon>Pseudomonadati</taxon>
        <taxon>Bacteroidota</taxon>
        <taxon>Sphingobacteriia</taxon>
        <taxon>Sphingobacteriales</taxon>
        <taxon>Sphingobacteriaceae</taxon>
        <taxon>Arcticibacter</taxon>
    </lineage>
</organism>
<dbReference type="Pfam" id="PF07971">
    <property type="entry name" value="Glyco_hydro_92"/>
    <property type="match status" value="1"/>
</dbReference>
<dbReference type="NCBIfam" id="TIGR01180">
    <property type="entry name" value="aman2_put"/>
    <property type="match status" value="1"/>
</dbReference>
<dbReference type="PANTHER" id="PTHR12143:SF39">
    <property type="entry name" value="SECRETED PROTEIN"/>
    <property type="match status" value="1"/>
</dbReference>
<gene>
    <name evidence="7" type="ORF">ADIARSV_4023</name>
</gene>
<dbReference type="PANTHER" id="PTHR12143">
    <property type="entry name" value="PEPTIDE N-GLYCANASE PNGASE -RELATED"/>
    <property type="match status" value="1"/>
</dbReference>
<reference evidence="7 8" key="1">
    <citation type="journal article" date="2013" name="Genome Announc.">
        <title>Draft Genome Sequence of Arcticibacter svalbardensis Strain MN12-7T, a Member of the Family Sphingobacteriaceae Isolated from an Arctic Soil Sample.</title>
        <authorList>
            <person name="Shivaji S."/>
            <person name="Ara S."/>
            <person name="Prasad S."/>
            <person name="Manasa B.P."/>
            <person name="Begum Z."/>
            <person name="Singh A."/>
            <person name="Kumar Pinnaka A."/>
        </authorList>
    </citation>
    <scope>NUCLEOTIDE SEQUENCE [LARGE SCALE GENOMIC DNA]</scope>
    <source>
        <strain evidence="7 8">MN12-7</strain>
    </source>
</reference>
<accession>R9GLV1</accession>
<dbReference type="Gene3D" id="1.20.1050.60">
    <property type="entry name" value="alpha-1,2-mannosidase"/>
    <property type="match status" value="1"/>
</dbReference>